<dbReference type="InterPro" id="IPR009003">
    <property type="entry name" value="Peptidase_S1_PA"/>
</dbReference>
<sequence length="351" mass="37985">MKRILCLLLIVFIAIPVYAATAHLINYATNSNGDKYYYIPESIKISNKSIFVSSRRDFGSARNGIYKSVSLLVFNPVEKQYKLLAIAGLDSDGKVIEKREYPEAAWHDIPGHSSTEALFLAVAKYVAGNPSAFQGRDQAARNKIGSATGFFITPNIVVTNNHVVNAAKQIEIIYNDEMKVSASVICTDPTSDLALLKVVGLEKLVCPLVLGKSREVKEGTRIYTVGFPLPSYIGTTAKITEGLVSGITGYKGDYRQFEISASIQPGNSGGPLFNERAEVIGVVSAELGRNFADKTGIIPQNVNFAIKSENIENFVANHVIGIKLPGSNHKSVLNATDVMETAKKGIVHFGG</sequence>
<dbReference type="InterPro" id="IPR043504">
    <property type="entry name" value="Peptidase_S1_PA_chymotrypsin"/>
</dbReference>
<gene>
    <name evidence="2" type="ORF">SPSIL_017660</name>
</gene>
<evidence type="ECO:0000256" key="1">
    <source>
        <dbReference type="SAM" id="SignalP"/>
    </source>
</evidence>
<dbReference type="SUPFAM" id="SSF50494">
    <property type="entry name" value="Trypsin-like serine proteases"/>
    <property type="match status" value="1"/>
</dbReference>
<dbReference type="RefSeq" id="WP_169717794.1">
    <property type="nucleotide sequence ID" value="NZ_CP155573.1"/>
</dbReference>
<evidence type="ECO:0000313" key="3">
    <source>
        <dbReference type="Proteomes" id="UP000216752"/>
    </source>
</evidence>
<keyword evidence="1" id="KW-0732">Signal</keyword>
<evidence type="ECO:0000313" key="2">
    <source>
        <dbReference type="EMBL" id="XFO65626.1"/>
    </source>
</evidence>
<dbReference type="Gene3D" id="2.40.10.10">
    <property type="entry name" value="Trypsin-like serine proteases"/>
    <property type="match status" value="2"/>
</dbReference>
<dbReference type="PANTHER" id="PTHR43019:SF23">
    <property type="entry name" value="PROTEASE DO-LIKE 5, CHLOROPLASTIC"/>
    <property type="match status" value="1"/>
</dbReference>
<protein>
    <submittedName>
        <fullName evidence="2">Uncharacterized protein</fullName>
    </submittedName>
</protein>
<accession>A0ABZ3IIY3</accession>
<dbReference type="Pfam" id="PF13365">
    <property type="entry name" value="Trypsin_2"/>
    <property type="match status" value="1"/>
</dbReference>
<keyword evidence="3" id="KW-1185">Reference proteome</keyword>
<dbReference type="PANTHER" id="PTHR43019">
    <property type="entry name" value="SERINE ENDOPROTEASE DEGS"/>
    <property type="match status" value="1"/>
</dbReference>
<organism evidence="2 3">
    <name type="scientific">Sporomusa silvacetica DSM 10669</name>
    <dbReference type="NCBI Taxonomy" id="1123289"/>
    <lineage>
        <taxon>Bacteria</taxon>
        <taxon>Bacillati</taxon>
        <taxon>Bacillota</taxon>
        <taxon>Negativicutes</taxon>
        <taxon>Selenomonadales</taxon>
        <taxon>Sporomusaceae</taxon>
        <taxon>Sporomusa</taxon>
    </lineage>
</organism>
<dbReference type="EMBL" id="CP155573">
    <property type="protein sequence ID" value="XFO65626.1"/>
    <property type="molecule type" value="Genomic_DNA"/>
</dbReference>
<dbReference type="PRINTS" id="PR00834">
    <property type="entry name" value="PROTEASES2C"/>
</dbReference>
<feature type="signal peptide" evidence="1">
    <location>
        <begin position="1"/>
        <end position="19"/>
    </location>
</feature>
<reference evidence="2" key="1">
    <citation type="submission" date="2024-05" db="EMBL/GenBank/DDBJ databases">
        <title>Isolation and characterization of Sporomusa carbonis sp. nov., a carboxydotrophic hydrogenogen in the genus of Sporomusa isolated from a charcoal burning pile.</title>
        <authorList>
            <person name="Boeer T."/>
            <person name="Rosenbaum F."/>
            <person name="Eysell L."/>
            <person name="Mueller V."/>
            <person name="Daniel R."/>
            <person name="Poehlein A."/>
        </authorList>
    </citation>
    <scope>NUCLEOTIDE SEQUENCE [LARGE SCALE GENOMIC DNA]</scope>
    <source>
        <strain evidence="2">DSM 10669</strain>
    </source>
</reference>
<proteinExistence type="predicted"/>
<name>A0ABZ3IIY3_9FIRM</name>
<dbReference type="InterPro" id="IPR001940">
    <property type="entry name" value="Peptidase_S1C"/>
</dbReference>
<dbReference type="Proteomes" id="UP000216752">
    <property type="component" value="Chromosome"/>
</dbReference>
<feature type="chain" id="PRO_5046135453" evidence="1">
    <location>
        <begin position="20"/>
        <end position="351"/>
    </location>
</feature>